<keyword evidence="3" id="KW-1185">Reference proteome</keyword>
<keyword evidence="1" id="KW-1133">Transmembrane helix</keyword>
<evidence type="ECO:0000313" key="3">
    <source>
        <dbReference type="Proteomes" id="UP000721415"/>
    </source>
</evidence>
<dbReference type="RefSeq" id="WP_197115541.1">
    <property type="nucleotide sequence ID" value="NZ_JACBXQ010000004.1"/>
</dbReference>
<feature type="transmembrane region" description="Helical" evidence="1">
    <location>
        <begin position="156"/>
        <end position="175"/>
    </location>
</feature>
<protein>
    <submittedName>
        <fullName evidence="2">Uncharacterized protein</fullName>
    </submittedName>
</protein>
<feature type="transmembrane region" description="Helical" evidence="1">
    <location>
        <begin position="34"/>
        <end position="52"/>
    </location>
</feature>
<feature type="transmembrane region" description="Helical" evidence="1">
    <location>
        <begin position="64"/>
        <end position="86"/>
    </location>
</feature>
<feature type="transmembrane region" description="Helical" evidence="1">
    <location>
        <begin position="12"/>
        <end position="28"/>
    </location>
</feature>
<evidence type="ECO:0000313" key="2">
    <source>
        <dbReference type="EMBL" id="MBG9986617.1"/>
    </source>
</evidence>
<feature type="transmembrane region" description="Helical" evidence="1">
    <location>
        <begin position="132"/>
        <end position="150"/>
    </location>
</feature>
<proteinExistence type="predicted"/>
<sequence>MIGNLHQSNLIVLVRFMFGVVGLAFAYIGQLQYAMISLMITAILSYMTYRISEQFQQSEAQITFALEIEVLADFVGFGLIPAGTLLSVADGQIWAILVVALFLLAVAIRLAHFNRSVEYQGLQAEREDSYQGLPLIAVAVVLPLISFIAYLIGRQLFQYLLAIVLLALSFGFVIARPIPRLTEQTAHYIMGAMIIAMIAYLLLGSFIMA</sequence>
<feature type="transmembrane region" description="Helical" evidence="1">
    <location>
        <begin position="187"/>
        <end position="208"/>
    </location>
</feature>
<gene>
    <name evidence="2" type="ORF">HZY91_06880</name>
</gene>
<accession>A0ABS0LR21</accession>
<dbReference type="Proteomes" id="UP000721415">
    <property type="component" value="Unassembled WGS sequence"/>
</dbReference>
<comment type="caution">
    <text evidence="2">The sequence shown here is derived from an EMBL/GenBank/DDBJ whole genome shotgun (WGS) entry which is preliminary data.</text>
</comment>
<organism evidence="2 3">
    <name type="scientific">Facklamia lactis</name>
    <dbReference type="NCBI Taxonomy" id="2749967"/>
    <lineage>
        <taxon>Bacteria</taxon>
        <taxon>Bacillati</taxon>
        <taxon>Bacillota</taxon>
        <taxon>Bacilli</taxon>
        <taxon>Lactobacillales</taxon>
        <taxon>Aerococcaceae</taxon>
        <taxon>Facklamia</taxon>
    </lineage>
</organism>
<feature type="transmembrane region" description="Helical" evidence="1">
    <location>
        <begin position="92"/>
        <end position="111"/>
    </location>
</feature>
<name>A0ABS0LR21_9LACT</name>
<reference evidence="2 3" key="1">
    <citation type="submission" date="2020-07" db="EMBL/GenBank/DDBJ databases">
        <title>Facklamia lactis sp. nov., isolated from raw milk.</title>
        <authorList>
            <person name="Doll E.V."/>
            <person name="Huptas C."/>
            <person name="Staib L."/>
            <person name="Wenning M."/>
            <person name="Scherer S."/>
        </authorList>
    </citation>
    <scope>NUCLEOTIDE SEQUENCE [LARGE SCALE GENOMIC DNA]</scope>
    <source>
        <strain evidence="2 3">DSM 111018</strain>
    </source>
</reference>
<keyword evidence="1" id="KW-0472">Membrane</keyword>
<evidence type="ECO:0000256" key="1">
    <source>
        <dbReference type="SAM" id="Phobius"/>
    </source>
</evidence>
<keyword evidence="1" id="KW-0812">Transmembrane</keyword>
<dbReference type="EMBL" id="JACBXQ010000004">
    <property type="protein sequence ID" value="MBG9986617.1"/>
    <property type="molecule type" value="Genomic_DNA"/>
</dbReference>